<feature type="transmembrane region" description="Helical" evidence="4">
    <location>
        <begin position="184"/>
        <end position="207"/>
    </location>
</feature>
<feature type="compositionally biased region" description="Acidic residues" evidence="3">
    <location>
        <begin position="83"/>
        <end position="98"/>
    </location>
</feature>
<gene>
    <name evidence="6" type="ORF">BGW38_008100</name>
</gene>
<keyword evidence="4" id="KW-1133">Transmembrane helix</keyword>
<dbReference type="Pfam" id="PF07690">
    <property type="entry name" value="MFS_1"/>
    <property type="match status" value="1"/>
</dbReference>
<feature type="compositionally biased region" description="Low complexity" evidence="3">
    <location>
        <begin position="11"/>
        <end position="25"/>
    </location>
</feature>
<evidence type="ECO:0000256" key="4">
    <source>
        <dbReference type="SAM" id="Phobius"/>
    </source>
</evidence>
<dbReference type="AlphaFoldDB" id="A0A9P6G071"/>
<evidence type="ECO:0000259" key="5">
    <source>
        <dbReference type="PROSITE" id="PS50850"/>
    </source>
</evidence>
<evidence type="ECO:0000256" key="2">
    <source>
        <dbReference type="ARBA" id="ARBA00006727"/>
    </source>
</evidence>
<dbReference type="InterPro" id="IPR036259">
    <property type="entry name" value="MFS_trans_sf"/>
</dbReference>
<evidence type="ECO:0000313" key="7">
    <source>
        <dbReference type="Proteomes" id="UP000780801"/>
    </source>
</evidence>
<comment type="similarity">
    <text evidence="2">Belongs to the major facilitator superfamily. Monocarboxylate porter (TC 2.A.1.13) family.</text>
</comment>
<organism evidence="6 7">
    <name type="scientific">Lunasporangiospora selenospora</name>
    <dbReference type="NCBI Taxonomy" id="979761"/>
    <lineage>
        <taxon>Eukaryota</taxon>
        <taxon>Fungi</taxon>
        <taxon>Fungi incertae sedis</taxon>
        <taxon>Mucoromycota</taxon>
        <taxon>Mortierellomycotina</taxon>
        <taxon>Mortierellomycetes</taxon>
        <taxon>Mortierellales</taxon>
        <taxon>Mortierellaceae</taxon>
        <taxon>Lunasporangiospora</taxon>
    </lineage>
</organism>
<feature type="region of interest" description="Disordered" evidence="3">
    <location>
        <begin position="1"/>
        <end position="25"/>
    </location>
</feature>
<comment type="caution">
    <text evidence="6">The sequence shown here is derived from an EMBL/GenBank/DDBJ whole genome shotgun (WGS) entry which is preliminary data.</text>
</comment>
<feature type="transmembrane region" description="Helical" evidence="4">
    <location>
        <begin position="150"/>
        <end position="172"/>
    </location>
</feature>
<dbReference type="Gene3D" id="1.20.1250.20">
    <property type="entry name" value="MFS general substrate transporter like domains"/>
    <property type="match status" value="1"/>
</dbReference>
<dbReference type="GO" id="GO:0016020">
    <property type="term" value="C:membrane"/>
    <property type="evidence" value="ECO:0007669"/>
    <property type="project" value="UniProtKB-SubCell"/>
</dbReference>
<dbReference type="EMBL" id="JAABOA010000548">
    <property type="protein sequence ID" value="KAF9583926.1"/>
    <property type="molecule type" value="Genomic_DNA"/>
</dbReference>
<feature type="transmembrane region" description="Helical" evidence="4">
    <location>
        <begin position="322"/>
        <end position="345"/>
    </location>
</feature>
<keyword evidence="4" id="KW-0472">Membrane</keyword>
<evidence type="ECO:0000256" key="3">
    <source>
        <dbReference type="SAM" id="MobiDB-lite"/>
    </source>
</evidence>
<dbReference type="OrthoDB" id="2213137at2759"/>
<evidence type="ECO:0000313" key="6">
    <source>
        <dbReference type="EMBL" id="KAF9583926.1"/>
    </source>
</evidence>
<feature type="transmembrane region" description="Helical" evidence="4">
    <location>
        <begin position="247"/>
        <end position="269"/>
    </location>
</feature>
<feature type="non-terminal residue" evidence="6">
    <location>
        <position position="364"/>
    </location>
</feature>
<keyword evidence="7" id="KW-1185">Reference proteome</keyword>
<reference evidence="6" key="1">
    <citation type="journal article" date="2020" name="Fungal Divers.">
        <title>Resolving the Mortierellaceae phylogeny through synthesis of multi-gene phylogenetics and phylogenomics.</title>
        <authorList>
            <person name="Vandepol N."/>
            <person name="Liber J."/>
            <person name="Desiro A."/>
            <person name="Na H."/>
            <person name="Kennedy M."/>
            <person name="Barry K."/>
            <person name="Grigoriev I.V."/>
            <person name="Miller A.N."/>
            <person name="O'Donnell K."/>
            <person name="Stajich J.E."/>
            <person name="Bonito G."/>
        </authorList>
    </citation>
    <scope>NUCLEOTIDE SEQUENCE</scope>
    <source>
        <strain evidence="6">KOD1015</strain>
    </source>
</reference>
<dbReference type="SUPFAM" id="SSF103473">
    <property type="entry name" value="MFS general substrate transporter"/>
    <property type="match status" value="1"/>
</dbReference>
<proteinExistence type="inferred from homology"/>
<protein>
    <recommendedName>
        <fullName evidence="5">Major facilitator superfamily (MFS) profile domain-containing protein</fullName>
    </recommendedName>
</protein>
<feature type="domain" description="Major facilitator superfamily (MFS) profile" evidence="5">
    <location>
        <begin position="116"/>
        <end position="364"/>
    </location>
</feature>
<comment type="subcellular location">
    <subcellularLocation>
        <location evidence="1">Membrane</location>
        <topology evidence="1">Multi-pass membrane protein</topology>
    </subcellularLocation>
</comment>
<dbReference type="InterPro" id="IPR011701">
    <property type="entry name" value="MFS"/>
</dbReference>
<name>A0A9P6G071_9FUNG</name>
<feature type="region of interest" description="Disordered" evidence="3">
    <location>
        <begin position="44"/>
        <end position="101"/>
    </location>
</feature>
<feature type="transmembrane region" description="Helical" evidence="4">
    <location>
        <begin position="116"/>
        <end position="138"/>
    </location>
</feature>
<dbReference type="InterPro" id="IPR050327">
    <property type="entry name" value="Proton-linked_MCT"/>
</dbReference>
<dbReference type="Proteomes" id="UP000780801">
    <property type="component" value="Unassembled WGS sequence"/>
</dbReference>
<dbReference type="PROSITE" id="PS50850">
    <property type="entry name" value="MFS"/>
    <property type="match status" value="1"/>
</dbReference>
<dbReference type="GO" id="GO:0022857">
    <property type="term" value="F:transmembrane transporter activity"/>
    <property type="evidence" value="ECO:0007669"/>
    <property type="project" value="InterPro"/>
</dbReference>
<dbReference type="PANTHER" id="PTHR11360">
    <property type="entry name" value="MONOCARBOXYLATE TRANSPORTER"/>
    <property type="match status" value="1"/>
</dbReference>
<feature type="transmembrane region" description="Helical" evidence="4">
    <location>
        <begin position="281"/>
        <end position="301"/>
    </location>
</feature>
<feature type="transmembrane region" description="Helical" evidence="4">
    <location>
        <begin position="219"/>
        <end position="240"/>
    </location>
</feature>
<sequence length="364" mass="38972">MVTSTQPDPVPVTAPAAASSRHSSSFTLDAATITSVPAVRDSSSSSALEHGFSEKEPVSSVASPSTYDSNSIPKIELVGSKDEGDECSLPDGPNDNDIEGSPVEEGKLLDYPEGGFGWLVCMASFVVNFFAFAPNMTFGIYQEEFYRTNYFPGATITAISWVGSIGTAAMFVPGPFVAPMTRFIGLRAVVALGIVMASLGLIIASFATQLWHLYLTQGFLFGFGGGIVFFSSISVTAQYFEKRRGLANGLAVAGSGIGGLAMSPLTRFLIDRLGVQWCQRIVGLAVFGFMSAIFPFIRPRIKSTKKGPIFDFSLFKLSGFRLLLITAFIVTFGYMVPVFLIPVYANKYLGEPSSTGSNLISLFS</sequence>
<evidence type="ECO:0000256" key="1">
    <source>
        <dbReference type="ARBA" id="ARBA00004141"/>
    </source>
</evidence>
<dbReference type="PANTHER" id="PTHR11360:SF284">
    <property type="entry name" value="EG:103B4.3 PROTEIN-RELATED"/>
    <property type="match status" value="1"/>
</dbReference>
<accession>A0A9P6G071</accession>
<keyword evidence="4" id="KW-0812">Transmembrane</keyword>
<feature type="compositionally biased region" description="Polar residues" evidence="3">
    <location>
        <begin position="60"/>
        <end position="72"/>
    </location>
</feature>
<dbReference type="InterPro" id="IPR020846">
    <property type="entry name" value="MFS_dom"/>
</dbReference>